<dbReference type="InterPro" id="IPR016181">
    <property type="entry name" value="Acyl_CoA_acyltransferase"/>
</dbReference>
<dbReference type="AlphaFoldDB" id="A0A934J8G3"/>
<sequence length="166" mass="18706">MQTKSPVVARRAEEKDIERLIELRKHLLSGGDGHYAAQSPEEELAWQDSYRRWLHKNLRDNPTVLIAAASSDAADGIVACAIGVIDERAPMKGILNGRSGWIQTVVVDPKWRRQGIAEQVMDYLLSWFREQEVGKIVLQTTIVAKSLYGKLGFEETGEDLLYKQLS</sequence>
<evidence type="ECO:0000256" key="2">
    <source>
        <dbReference type="ARBA" id="ARBA00023315"/>
    </source>
</evidence>
<feature type="domain" description="N-acetyltransferase" evidence="3">
    <location>
        <begin position="7"/>
        <end position="166"/>
    </location>
</feature>
<dbReference type="PROSITE" id="PS51186">
    <property type="entry name" value="GNAT"/>
    <property type="match status" value="1"/>
</dbReference>
<gene>
    <name evidence="4" type="ORF">JFN88_15400</name>
</gene>
<dbReference type="PANTHER" id="PTHR43877">
    <property type="entry name" value="AMINOALKYLPHOSPHONATE N-ACETYLTRANSFERASE-RELATED-RELATED"/>
    <property type="match status" value="1"/>
</dbReference>
<comment type="caution">
    <text evidence="4">The sequence shown here is derived from an EMBL/GenBank/DDBJ whole genome shotgun (WGS) entry which is preliminary data.</text>
</comment>
<dbReference type="CDD" id="cd04301">
    <property type="entry name" value="NAT_SF"/>
    <property type="match status" value="1"/>
</dbReference>
<keyword evidence="1" id="KW-0808">Transferase</keyword>
<protein>
    <submittedName>
        <fullName evidence="4">GNAT family N-acetyltransferase</fullName>
    </submittedName>
</protein>
<dbReference type="SUPFAM" id="SSF55729">
    <property type="entry name" value="Acyl-CoA N-acyltransferases (Nat)"/>
    <property type="match status" value="1"/>
</dbReference>
<dbReference type="Pfam" id="PF00583">
    <property type="entry name" value="Acetyltransf_1"/>
    <property type="match status" value="1"/>
</dbReference>
<proteinExistence type="predicted"/>
<evidence type="ECO:0000313" key="4">
    <source>
        <dbReference type="EMBL" id="MBJ6362616.1"/>
    </source>
</evidence>
<keyword evidence="2" id="KW-0012">Acyltransferase</keyword>
<dbReference type="Gene3D" id="3.40.630.30">
    <property type="match status" value="1"/>
</dbReference>
<dbReference type="InterPro" id="IPR050832">
    <property type="entry name" value="Bact_Acetyltransf"/>
</dbReference>
<evidence type="ECO:0000256" key="1">
    <source>
        <dbReference type="ARBA" id="ARBA00022679"/>
    </source>
</evidence>
<dbReference type="InterPro" id="IPR000182">
    <property type="entry name" value="GNAT_dom"/>
</dbReference>
<dbReference type="GO" id="GO:0016747">
    <property type="term" value="F:acyltransferase activity, transferring groups other than amino-acyl groups"/>
    <property type="evidence" value="ECO:0007669"/>
    <property type="project" value="InterPro"/>
</dbReference>
<keyword evidence="5" id="KW-1185">Reference proteome</keyword>
<dbReference type="PANTHER" id="PTHR43877:SF2">
    <property type="entry name" value="AMINOALKYLPHOSPHONATE N-ACETYLTRANSFERASE-RELATED"/>
    <property type="match status" value="1"/>
</dbReference>
<reference evidence="4" key="1">
    <citation type="submission" date="2020-12" db="EMBL/GenBank/DDBJ databases">
        <authorList>
            <person name="Huq M.A."/>
        </authorList>
    </citation>
    <scope>NUCLEOTIDE SEQUENCE</scope>
    <source>
        <strain evidence="4">MAHUQ-46</strain>
    </source>
</reference>
<evidence type="ECO:0000259" key="3">
    <source>
        <dbReference type="PROSITE" id="PS51186"/>
    </source>
</evidence>
<accession>A0A934J8G3</accession>
<organism evidence="4 5">
    <name type="scientific">Paenibacillus roseus</name>
    <dbReference type="NCBI Taxonomy" id="2798579"/>
    <lineage>
        <taxon>Bacteria</taxon>
        <taxon>Bacillati</taxon>
        <taxon>Bacillota</taxon>
        <taxon>Bacilli</taxon>
        <taxon>Bacillales</taxon>
        <taxon>Paenibacillaceae</taxon>
        <taxon>Paenibacillus</taxon>
    </lineage>
</organism>
<dbReference type="Proteomes" id="UP000640274">
    <property type="component" value="Unassembled WGS sequence"/>
</dbReference>
<name>A0A934J8G3_9BACL</name>
<dbReference type="EMBL" id="JAELUP010000080">
    <property type="protein sequence ID" value="MBJ6362616.1"/>
    <property type="molecule type" value="Genomic_DNA"/>
</dbReference>
<dbReference type="RefSeq" id="WP_199020162.1">
    <property type="nucleotide sequence ID" value="NZ_JAELUP010000080.1"/>
</dbReference>
<evidence type="ECO:0000313" key="5">
    <source>
        <dbReference type="Proteomes" id="UP000640274"/>
    </source>
</evidence>